<feature type="binding site" evidence="11">
    <location>
        <position position="122"/>
    </location>
    <ligand>
        <name>5-methyltetrahydropteroyltri-L-glutamate</name>
        <dbReference type="ChEBI" id="CHEBI:58207"/>
    </ligand>
</feature>
<comment type="function">
    <text evidence="1 10">Catalyzes the transfer of a methyl group from 5-methyltetrahydrofolate to homocysteine resulting in methionine formation.</text>
</comment>
<evidence type="ECO:0000256" key="10">
    <source>
        <dbReference type="HAMAP-Rule" id="MF_00172"/>
    </source>
</evidence>
<feature type="active site" description="Proton donor" evidence="10 13">
    <location>
        <position position="695"/>
    </location>
</feature>
<evidence type="ECO:0000256" key="2">
    <source>
        <dbReference type="ARBA" id="ARBA00004681"/>
    </source>
</evidence>
<protein>
    <recommendedName>
        <fullName evidence="10">5-methyltetrahydropteroyltriglutamate--homocysteine methyltransferase</fullName>
        <ecNumber evidence="10">2.1.1.14</ecNumber>
    </recommendedName>
    <alternativeName>
        <fullName evidence="10">Cobalamin-independent methionine synthase</fullName>
    </alternativeName>
    <alternativeName>
        <fullName evidence="10">Methionine synthase, vitamin-B12 independent isozyme</fullName>
    </alternativeName>
</protein>
<comment type="similarity">
    <text evidence="3 10">Belongs to the vitamin-B12 independent methionine synthase family.</text>
</comment>
<feature type="binding site" evidence="12">
    <location>
        <position position="727"/>
    </location>
    <ligand>
        <name>Zn(2+)</name>
        <dbReference type="ChEBI" id="CHEBI:29105"/>
        <label>1</label>
        <note>catalytic</note>
    </ligand>
</feature>
<feature type="binding site" evidence="10 11">
    <location>
        <begin position="432"/>
        <end position="434"/>
    </location>
    <ligand>
        <name>L-homocysteine</name>
        <dbReference type="ChEBI" id="CHEBI:58199"/>
    </ligand>
</feature>
<keyword evidence="7 10" id="KW-0479">Metal-binding</keyword>
<evidence type="ECO:0000256" key="9">
    <source>
        <dbReference type="ARBA" id="ARBA00023167"/>
    </source>
</evidence>
<feature type="domain" description="Cobalamin-independent methionine synthase MetE N-terminal" evidence="15">
    <location>
        <begin position="5"/>
        <end position="309"/>
    </location>
</feature>
<feature type="binding site" evidence="12">
    <location>
        <position position="642"/>
    </location>
    <ligand>
        <name>Zn(2+)</name>
        <dbReference type="ChEBI" id="CHEBI:29105"/>
        <label>1</label>
        <note>catalytic</note>
    </ligand>
</feature>
<keyword evidence="17" id="KW-1185">Reference proteome</keyword>
<dbReference type="InterPro" id="IPR002629">
    <property type="entry name" value="Met_Synth_C/arc"/>
</dbReference>
<dbReference type="InterPro" id="IPR038071">
    <property type="entry name" value="UROD/MetE-like_sf"/>
</dbReference>
<dbReference type="EMBL" id="AP019379">
    <property type="protein sequence ID" value="BBI01043.1"/>
    <property type="molecule type" value="Genomic_DNA"/>
</dbReference>
<accession>A0A455T9P7</accession>
<feature type="binding site" evidence="10">
    <location>
        <position position="666"/>
    </location>
    <ligand>
        <name>Zn(2+)</name>
        <dbReference type="ChEBI" id="CHEBI:29105"/>
        <note>catalytic</note>
    </ligand>
</feature>
<dbReference type="HAMAP" id="MF_00172">
    <property type="entry name" value="Meth_synth"/>
    <property type="match status" value="1"/>
</dbReference>
<evidence type="ECO:0000313" key="16">
    <source>
        <dbReference type="EMBL" id="BBI01043.1"/>
    </source>
</evidence>
<feature type="binding site" evidence="10">
    <location>
        <position position="644"/>
    </location>
    <ligand>
        <name>Zn(2+)</name>
        <dbReference type="ChEBI" id="CHEBI:29105"/>
        <note>catalytic</note>
    </ligand>
</feature>
<keyword evidence="8 10" id="KW-0862">Zinc</keyword>
<evidence type="ECO:0000256" key="3">
    <source>
        <dbReference type="ARBA" id="ARBA00009553"/>
    </source>
</evidence>
<dbReference type="Gene3D" id="3.20.20.210">
    <property type="match status" value="2"/>
</dbReference>
<dbReference type="NCBIfam" id="NF003556">
    <property type="entry name" value="PRK05222.1"/>
    <property type="match status" value="1"/>
</dbReference>
<dbReference type="PIRSF" id="PIRSF000382">
    <property type="entry name" value="MeTrfase_B12_ind"/>
    <property type="match status" value="1"/>
</dbReference>
<evidence type="ECO:0000256" key="5">
    <source>
        <dbReference type="ARBA" id="ARBA00022605"/>
    </source>
</evidence>
<dbReference type="GO" id="GO:0003871">
    <property type="term" value="F:5-methyltetrahydropteroyltriglutamate-homocysteine S-methyltransferase activity"/>
    <property type="evidence" value="ECO:0007669"/>
    <property type="project" value="UniProtKB-UniRule"/>
</dbReference>
<dbReference type="AlphaFoldDB" id="A0A455T9P7"/>
<proteinExistence type="inferred from homology"/>
<feature type="binding site" evidence="10">
    <location>
        <position position="727"/>
    </location>
    <ligand>
        <name>Zn(2+)</name>
        <dbReference type="ChEBI" id="CHEBI:29105"/>
        <note>catalytic</note>
    </ligand>
</feature>
<evidence type="ECO:0000256" key="7">
    <source>
        <dbReference type="ARBA" id="ARBA00022723"/>
    </source>
</evidence>
<feature type="binding site" evidence="10 11">
    <location>
        <begin position="432"/>
        <end position="434"/>
    </location>
    <ligand>
        <name>L-methionine</name>
        <dbReference type="ChEBI" id="CHEBI:57844"/>
    </ligand>
</feature>
<comment type="cofactor">
    <cofactor evidence="12">
        <name>Zn(2+)</name>
        <dbReference type="ChEBI" id="CHEBI:29105"/>
    </cofactor>
    <text evidence="12">Binds 2 Zn(2+) ions per subunit.</text>
</comment>
<feature type="binding site" evidence="10">
    <location>
        <position position="642"/>
    </location>
    <ligand>
        <name>Zn(2+)</name>
        <dbReference type="ChEBI" id="CHEBI:29105"/>
        <note>catalytic</note>
    </ligand>
</feature>
<dbReference type="EC" id="2.1.1.14" evidence="10"/>
<sequence length="756" mass="87613">MPFYNHILGFPRIGINRELKKFQENYWSGTINKLELLSIGKYLRNKHWKQQKEAGIDLLPVGDFAWYDHVLHTSMLLGNIPNRHKNIDGSIDIDTLFRIARGVAPTGNSTTASEMTKWFNTNYHYIVPELNNNCSFEYSWTQLIDEVDEALLLGYKIKPVLLGPISYLWLGKTTEKTFNKLELINRIIPIYQHVILELHKRKIDWVQIDEPILSLDLPNNWADSFKNVYTSLNQGVNILLTTYFGSVEHNFNHILNLPIQGIHIDIVSGNYDLNQINKIIPNDWLLSLGVINGRNIWRADLIHLYRKLIKMINIRPNIYISSSCSLLHCPIDVNLEQHLNQETKNWFSFALQKCHELFLLKTSLNNHDINLLEDWVKPLHSRETSKKVHKKNITERINNIQTNEFKRQHPFSIRSKIQKKYFNLPILPITSIGSLPQTINLRKMRSDFKNSYITFDEYNKGIKKYIKDCIAKQEILDLDVLVHGEPERNDMVEYFGEHLDGFVFTKNGWVQSYGSRCVKPPIIIGDISRNKPITIKWISYAQSLTNKPVKGMLTGPVTILCWSFPREDLSKSKIAMQIALALKDEVLDLENAGINIIQIDEPALREGLPLRKSKWNKYLSWATKSFCLSAASVKDSTQIHTHMCYCEFKDIMNAIIQLDVDVITLEATRSNLKLLKFFRDARYLNEIGPGIYDIHSPNIPTVDSIKKLLKTAIHYISPNRLWVNPDCGLKTRSWKEVEKSLQNMVTATKDIRKLIQ</sequence>
<dbReference type="InterPro" id="IPR013215">
    <property type="entry name" value="Cbl-indep_Met_Synth_N"/>
</dbReference>
<dbReference type="FunFam" id="3.20.20.210:FF:000003">
    <property type="entry name" value="5-methyltetrahydropteroyltriglutamate--homocysteine methyltransferase"/>
    <property type="match status" value="1"/>
</dbReference>
<evidence type="ECO:0000256" key="13">
    <source>
        <dbReference type="PIRSR" id="PIRSR000382-3"/>
    </source>
</evidence>
<reference evidence="16 17" key="1">
    <citation type="journal article" date="2019" name="Proc. Natl. Acad. Sci. U.S.A.">
        <title>Exaggeration and cooption of innate immunity for social defense.</title>
        <authorList>
            <person name="Kutsukake M."/>
            <person name="Moriyama M."/>
            <person name="Shigenobu S."/>
            <person name="Meng X.-Y."/>
            <person name="Nikoh N."/>
            <person name="Noda C."/>
            <person name="Kobayashi S."/>
            <person name="Fukatsu T."/>
        </authorList>
    </citation>
    <scope>NUCLEOTIDE SEQUENCE [LARGE SCALE GENOMIC DNA]</scope>
    <source>
        <strain evidence="16 17">Nmo</strain>
    </source>
</reference>
<keyword evidence="5 10" id="KW-0028">Amino-acid biosynthesis</keyword>
<evidence type="ECO:0000256" key="11">
    <source>
        <dbReference type="PIRSR" id="PIRSR000382-1"/>
    </source>
</evidence>
<evidence type="ECO:0000256" key="8">
    <source>
        <dbReference type="ARBA" id="ARBA00022833"/>
    </source>
</evidence>
<dbReference type="GO" id="GO:0009086">
    <property type="term" value="P:methionine biosynthetic process"/>
    <property type="evidence" value="ECO:0007669"/>
    <property type="project" value="UniProtKB-UniRule"/>
</dbReference>
<dbReference type="Pfam" id="PF01717">
    <property type="entry name" value="Meth_synt_2"/>
    <property type="match status" value="1"/>
</dbReference>
<evidence type="ECO:0000313" key="17">
    <source>
        <dbReference type="Proteomes" id="UP000317544"/>
    </source>
</evidence>
<name>A0A455T9P7_9GAMM</name>
<keyword evidence="10" id="KW-0677">Repeat</keyword>
<evidence type="ECO:0000256" key="1">
    <source>
        <dbReference type="ARBA" id="ARBA00002777"/>
    </source>
</evidence>
<dbReference type="CDD" id="cd03312">
    <property type="entry name" value="CIMS_N_terminal_like"/>
    <property type="match status" value="1"/>
</dbReference>
<feature type="binding site" evidence="12">
    <location>
        <position position="666"/>
    </location>
    <ligand>
        <name>Zn(2+)</name>
        <dbReference type="ChEBI" id="CHEBI:29105"/>
        <label>1</label>
        <note>catalytic</note>
    </ligand>
</feature>
<evidence type="ECO:0000256" key="6">
    <source>
        <dbReference type="ARBA" id="ARBA00022679"/>
    </source>
</evidence>
<feature type="domain" description="Cobalamin-independent methionine synthase MetE C-terminal/archaeal" evidence="14">
    <location>
        <begin position="427"/>
        <end position="749"/>
    </location>
</feature>
<feature type="binding site" evidence="10 11">
    <location>
        <position position="600"/>
    </location>
    <ligand>
        <name>L-homocysteine</name>
        <dbReference type="ChEBI" id="CHEBI:58199"/>
    </ligand>
</feature>
<evidence type="ECO:0000259" key="14">
    <source>
        <dbReference type="Pfam" id="PF01717"/>
    </source>
</evidence>
<dbReference type="GO" id="GO:0032259">
    <property type="term" value="P:methylation"/>
    <property type="evidence" value="ECO:0007669"/>
    <property type="project" value="UniProtKB-KW"/>
</dbReference>
<feature type="binding site" evidence="10 11">
    <location>
        <position position="485"/>
    </location>
    <ligand>
        <name>L-methionine</name>
        <dbReference type="ChEBI" id="CHEBI:57844"/>
    </ligand>
</feature>
<comment type="cofactor">
    <cofactor evidence="10">
        <name>Zn(2+)</name>
        <dbReference type="ChEBI" id="CHEBI:29105"/>
    </cofactor>
    <text evidence="10">Binds 1 zinc ion per subunit.</text>
</comment>
<keyword evidence="6 10" id="KW-0808">Transferase</keyword>
<feature type="binding site" evidence="10 11">
    <location>
        <position position="600"/>
    </location>
    <ligand>
        <name>L-methionine</name>
        <dbReference type="ChEBI" id="CHEBI:57844"/>
    </ligand>
</feature>
<feature type="binding site" evidence="10 11">
    <location>
        <position position="562"/>
    </location>
    <ligand>
        <name>5-methyltetrahydropteroyltri-L-glutamate</name>
        <dbReference type="ChEBI" id="CHEBI:58207"/>
    </ligand>
</feature>
<feature type="binding site" evidence="10">
    <location>
        <position position="485"/>
    </location>
    <ligand>
        <name>L-homocysteine</name>
        <dbReference type="ChEBI" id="CHEBI:58199"/>
    </ligand>
</feature>
<keyword evidence="9 10" id="KW-0486">Methionine biosynthesis</keyword>
<feature type="binding site" evidence="11">
    <location>
        <position position="20"/>
    </location>
    <ligand>
        <name>5-methyltetrahydropteroyltri-L-glutamate</name>
        <dbReference type="ChEBI" id="CHEBI:58207"/>
    </ligand>
</feature>
<dbReference type="SUPFAM" id="SSF51726">
    <property type="entry name" value="UROD/MetE-like"/>
    <property type="match status" value="2"/>
</dbReference>
<evidence type="ECO:0000259" key="15">
    <source>
        <dbReference type="Pfam" id="PF08267"/>
    </source>
</evidence>
<dbReference type="InterPro" id="IPR006276">
    <property type="entry name" value="Cobalamin-indep_Met_synthase"/>
</dbReference>
<feature type="binding site" evidence="10 11">
    <location>
        <begin position="516"/>
        <end position="517"/>
    </location>
    <ligand>
        <name>5-methyltetrahydropteroyltri-L-glutamate</name>
        <dbReference type="ChEBI" id="CHEBI:58207"/>
    </ligand>
</feature>
<dbReference type="CDD" id="cd03311">
    <property type="entry name" value="CIMS_C_terminal_like"/>
    <property type="match status" value="1"/>
</dbReference>
<dbReference type="GO" id="GO:0008270">
    <property type="term" value="F:zinc ion binding"/>
    <property type="evidence" value="ECO:0007669"/>
    <property type="project" value="InterPro"/>
</dbReference>
<dbReference type="PANTHER" id="PTHR30519">
    <property type="entry name" value="5-METHYLTETRAHYDROPTEROYLTRIGLUTAMATE--HOMOCYSTEINE METHYLTRANSFERASE"/>
    <property type="match status" value="1"/>
</dbReference>
<comment type="pathway">
    <text evidence="2 10">Amino-acid biosynthesis; L-methionine biosynthesis via de novo pathway; L-methionine from L-homocysteine (MetE route): step 1/1.</text>
</comment>
<keyword evidence="4 10" id="KW-0489">Methyltransferase</keyword>
<dbReference type="Proteomes" id="UP000317544">
    <property type="component" value="Chromosome"/>
</dbReference>
<feature type="binding site" evidence="10">
    <location>
        <begin position="17"/>
        <end position="20"/>
    </location>
    <ligand>
        <name>5-methyltetrahydropteroyltri-L-glutamate</name>
        <dbReference type="ChEBI" id="CHEBI:58207"/>
    </ligand>
</feature>
<evidence type="ECO:0000256" key="12">
    <source>
        <dbReference type="PIRSR" id="PIRSR000382-2"/>
    </source>
</evidence>
<evidence type="ECO:0000256" key="4">
    <source>
        <dbReference type="ARBA" id="ARBA00022603"/>
    </source>
</evidence>
<dbReference type="Pfam" id="PF08267">
    <property type="entry name" value="Meth_synt_1"/>
    <property type="match status" value="1"/>
</dbReference>
<dbReference type="NCBIfam" id="TIGR01371">
    <property type="entry name" value="met_syn_B12ind"/>
    <property type="match status" value="1"/>
</dbReference>
<comment type="catalytic activity">
    <reaction evidence="10">
        <text>5-methyltetrahydropteroyltri-L-glutamate + L-homocysteine = tetrahydropteroyltri-L-glutamate + L-methionine</text>
        <dbReference type="Rhea" id="RHEA:21196"/>
        <dbReference type="ChEBI" id="CHEBI:57844"/>
        <dbReference type="ChEBI" id="CHEBI:58140"/>
        <dbReference type="ChEBI" id="CHEBI:58199"/>
        <dbReference type="ChEBI" id="CHEBI:58207"/>
        <dbReference type="EC" id="2.1.1.14"/>
    </reaction>
</comment>
<dbReference type="RefSeq" id="WP_158344486.1">
    <property type="nucleotide sequence ID" value="NZ_AP019379.1"/>
</dbReference>
<feature type="binding site" evidence="10">
    <location>
        <position position="117"/>
    </location>
    <ligand>
        <name>5-methyltetrahydropteroyltri-L-glutamate</name>
        <dbReference type="ChEBI" id="CHEBI:58207"/>
    </ligand>
</feature>
<gene>
    <name evidence="10 16" type="primary">metE</name>
    <name evidence="16" type="ORF">BUCNMO_024</name>
</gene>
<dbReference type="OrthoDB" id="244285at2"/>
<dbReference type="UniPathway" id="UPA00051">
    <property type="reaction ID" value="UER00082"/>
</dbReference>
<feature type="binding site" evidence="10">
    <location>
        <position position="606"/>
    </location>
    <ligand>
        <name>5-methyltetrahydropteroyltri-L-glutamate</name>
        <dbReference type="ChEBI" id="CHEBI:58207"/>
    </ligand>
</feature>
<organism evidence="16 17">
    <name type="scientific">Buchnera aphidicola</name>
    <name type="common">Nipponaphis monzeni</name>
    <dbReference type="NCBI Taxonomy" id="2495405"/>
    <lineage>
        <taxon>Bacteria</taxon>
        <taxon>Pseudomonadati</taxon>
        <taxon>Pseudomonadota</taxon>
        <taxon>Gammaproteobacteria</taxon>
        <taxon>Enterobacterales</taxon>
        <taxon>Erwiniaceae</taxon>
        <taxon>Buchnera</taxon>
    </lineage>
</organism>
<feature type="binding site" evidence="12">
    <location>
        <position position="644"/>
    </location>
    <ligand>
        <name>Zn(2+)</name>
        <dbReference type="ChEBI" id="CHEBI:29105"/>
        <label>1</label>
        <note>catalytic</note>
    </ligand>
</feature>